<evidence type="ECO:0000259" key="4">
    <source>
        <dbReference type="PROSITE" id="PS01124"/>
    </source>
</evidence>
<accession>A0A229SIF9</accession>
<dbReference type="Pfam" id="PF20240">
    <property type="entry name" value="DUF6597"/>
    <property type="match status" value="1"/>
</dbReference>
<proteinExistence type="predicted"/>
<dbReference type="InterPro" id="IPR046532">
    <property type="entry name" value="DUF6597"/>
</dbReference>
<keyword evidence="3" id="KW-0804">Transcription</keyword>
<evidence type="ECO:0000313" key="5">
    <source>
        <dbReference type="EMBL" id="OXM58642.1"/>
    </source>
</evidence>
<dbReference type="OrthoDB" id="2559672at2"/>
<dbReference type="Proteomes" id="UP000215223">
    <property type="component" value="Unassembled WGS sequence"/>
</dbReference>
<evidence type="ECO:0000256" key="3">
    <source>
        <dbReference type="ARBA" id="ARBA00023163"/>
    </source>
</evidence>
<keyword evidence="2" id="KW-0238">DNA-binding</keyword>
<reference evidence="5 6" key="1">
    <citation type="submission" date="2017-07" db="EMBL/GenBank/DDBJ databases">
        <title>Amycolatopsis thailandensis Genome sequencing and assembly.</title>
        <authorList>
            <person name="Kaur N."/>
            <person name="Mayilraj S."/>
        </authorList>
    </citation>
    <scope>NUCLEOTIDE SEQUENCE [LARGE SCALE GENOMIC DNA]</scope>
    <source>
        <strain evidence="5 6">JCM 16380</strain>
    </source>
</reference>
<dbReference type="GO" id="GO:0043565">
    <property type="term" value="F:sequence-specific DNA binding"/>
    <property type="evidence" value="ECO:0007669"/>
    <property type="project" value="InterPro"/>
</dbReference>
<evidence type="ECO:0000256" key="1">
    <source>
        <dbReference type="ARBA" id="ARBA00023015"/>
    </source>
</evidence>
<protein>
    <recommendedName>
        <fullName evidence="4">HTH araC/xylS-type domain-containing protein</fullName>
    </recommendedName>
</protein>
<keyword evidence="1" id="KW-0805">Transcription regulation</keyword>
<dbReference type="InterPro" id="IPR018060">
    <property type="entry name" value="HTH_AraC"/>
</dbReference>
<organism evidence="5 6">
    <name type="scientific">Amycolatopsis thailandensis</name>
    <dbReference type="NCBI Taxonomy" id="589330"/>
    <lineage>
        <taxon>Bacteria</taxon>
        <taxon>Bacillati</taxon>
        <taxon>Actinomycetota</taxon>
        <taxon>Actinomycetes</taxon>
        <taxon>Pseudonocardiales</taxon>
        <taxon>Pseudonocardiaceae</taxon>
        <taxon>Amycolatopsis</taxon>
    </lineage>
</organism>
<dbReference type="PROSITE" id="PS01124">
    <property type="entry name" value="HTH_ARAC_FAMILY_2"/>
    <property type="match status" value="1"/>
</dbReference>
<dbReference type="InterPro" id="IPR050204">
    <property type="entry name" value="AraC_XylS_family_regulators"/>
</dbReference>
<gene>
    <name evidence="5" type="ORF">CFP71_01915</name>
</gene>
<keyword evidence="6" id="KW-1185">Reference proteome</keyword>
<dbReference type="Pfam" id="PF12833">
    <property type="entry name" value="HTH_18"/>
    <property type="match status" value="1"/>
</dbReference>
<comment type="caution">
    <text evidence="5">The sequence shown here is derived from an EMBL/GenBank/DDBJ whole genome shotgun (WGS) entry which is preliminary data.</text>
</comment>
<dbReference type="EMBL" id="NMQT01000008">
    <property type="protein sequence ID" value="OXM58642.1"/>
    <property type="molecule type" value="Genomic_DNA"/>
</dbReference>
<dbReference type="AlphaFoldDB" id="A0A229SIF9"/>
<evidence type="ECO:0000313" key="6">
    <source>
        <dbReference type="Proteomes" id="UP000215223"/>
    </source>
</evidence>
<feature type="domain" description="HTH araC/xylS-type" evidence="4">
    <location>
        <begin position="170"/>
        <end position="245"/>
    </location>
</feature>
<dbReference type="PANTHER" id="PTHR46796:SF15">
    <property type="entry name" value="BLL1074 PROTEIN"/>
    <property type="match status" value="1"/>
</dbReference>
<dbReference type="Gene3D" id="1.10.10.60">
    <property type="entry name" value="Homeodomain-like"/>
    <property type="match status" value="1"/>
</dbReference>
<evidence type="ECO:0000256" key="2">
    <source>
        <dbReference type="ARBA" id="ARBA00023125"/>
    </source>
</evidence>
<dbReference type="SMART" id="SM00342">
    <property type="entry name" value="HTH_ARAC"/>
    <property type="match status" value="1"/>
</dbReference>
<dbReference type="GO" id="GO:0003700">
    <property type="term" value="F:DNA-binding transcription factor activity"/>
    <property type="evidence" value="ECO:0007669"/>
    <property type="project" value="InterPro"/>
</dbReference>
<name>A0A229SIF9_9PSEU</name>
<sequence length="250" mass="26991">MRHWELRKWLSRHALRARHLARISVAQRASPRSNQGVNSDFAPPADLADRVSRVWRREGKLPASLPQPAVDLLVFADGSVWLTGPETEARTGSLTEPLTGVRLRPGTCASVLGIAADEVPLAGMPFPGEGLDAALRALRAPARPADPAIGRVLQAIRADPGAPVSRHASGLSERQLRRRFLVAVGLSPKAYARVVRLHRAMALARASSAPDWAEIAVRSGFYDQPHMIAEFRRAVGSSCVRFFQAAAVGG</sequence>
<dbReference type="PANTHER" id="PTHR46796">
    <property type="entry name" value="HTH-TYPE TRANSCRIPTIONAL ACTIVATOR RHAS-RELATED"/>
    <property type="match status" value="1"/>
</dbReference>